<evidence type="ECO:0000313" key="4">
    <source>
        <dbReference type="EMBL" id="WOO40477.1"/>
    </source>
</evidence>
<dbReference type="EMBL" id="CP136920">
    <property type="protein sequence ID" value="WOO40477.1"/>
    <property type="molecule type" value="Genomic_DNA"/>
</dbReference>
<protein>
    <submittedName>
        <fullName evidence="3">Uncharacterized protein</fullName>
    </submittedName>
</protein>
<dbReference type="EMBL" id="CP136920">
    <property type="protein sequence ID" value="WOO40379.1"/>
    <property type="molecule type" value="Genomic_DNA"/>
</dbReference>
<feature type="compositionally biased region" description="Basic residues" evidence="1">
    <location>
        <begin position="120"/>
        <end position="136"/>
    </location>
</feature>
<accession>A0AAQ3QUG4</accession>
<reference evidence="3 6" key="1">
    <citation type="submission" date="2023-10" db="EMBL/GenBank/DDBJ databases">
        <title>Rubellicoccus peritrichatus gen. nov., sp. nov., isolated from an algae of coral reef tank.</title>
        <authorList>
            <person name="Luo J."/>
        </authorList>
    </citation>
    <scope>NUCLEOTIDE SEQUENCE [LARGE SCALE GENOMIC DNA]</scope>
    <source>
        <strain evidence="3 6">CR14</strain>
    </source>
</reference>
<dbReference type="KEGG" id="puo:RZN69_17795"/>
<dbReference type="RefSeq" id="WP_317832597.1">
    <property type="nucleotide sequence ID" value="NZ_CP136920.1"/>
</dbReference>
<dbReference type="KEGG" id="puo:RZN69_17550"/>
<dbReference type="EMBL" id="CP136920">
    <property type="protein sequence ID" value="WOO40526.1"/>
    <property type="molecule type" value="Genomic_DNA"/>
</dbReference>
<evidence type="ECO:0000313" key="2">
    <source>
        <dbReference type="EMBL" id="WOO40379.1"/>
    </source>
</evidence>
<evidence type="ECO:0000313" key="6">
    <source>
        <dbReference type="Proteomes" id="UP001304300"/>
    </source>
</evidence>
<organism evidence="3 6">
    <name type="scientific">Rubellicoccus peritrichatus</name>
    <dbReference type="NCBI Taxonomy" id="3080537"/>
    <lineage>
        <taxon>Bacteria</taxon>
        <taxon>Pseudomonadati</taxon>
        <taxon>Verrucomicrobiota</taxon>
        <taxon>Opitutia</taxon>
        <taxon>Puniceicoccales</taxon>
        <taxon>Cerasicoccaceae</taxon>
        <taxon>Rubellicoccus</taxon>
    </lineage>
</organism>
<name>A0AAQ3QUG4_9BACT</name>
<proteinExistence type="predicted"/>
<dbReference type="EMBL" id="CP136920">
    <property type="protein sequence ID" value="WOO40428.1"/>
    <property type="molecule type" value="Genomic_DNA"/>
</dbReference>
<feature type="region of interest" description="Disordered" evidence="1">
    <location>
        <begin position="118"/>
        <end position="147"/>
    </location>
</feature>
<dbReference type="KEGG" id="puo:RZN69_18040"/>
<dbReference type="KEGG" id="puo:RZN69_17305"/>
<evidence type="ECO:0000313" key="5">
    <source>
        <dbReference type="EMBL" id="WOO40526.1"/>
    </source>
</evidence>
<evidence type="ECO:0000313" key="3">
    <source>
        <dbReference type="EMBL" id="WOO40428.1"/>
    </source>
</evidence>
<evidence type="ECO:0000256" key="1">
    <source>
        <dbReference type="SAM" id="MobiDB-lite"/>
    </source>
</evidence>
<dbReference type="AlphaFoldDB" id="A0AAQ3QUG4"/>
<dbReference type="Proteomes" id="UP001304300">
    <property type="component" value="Chromosome"/>
</dbReference>
<gene>
    <name evidence="2" type="ORF">RZN69_17305</name>
    <name evidence="3" type="ORF">RZN69_17550</name>
    <name evidence="4" type="ORF">RZN69_17795</name>
    <name evidence="5" type="ORF">RZN69_18040</name>
</gene>
<keyword evidence="6" id="KW-1185">Reference proteome</keyword>
<sequence length="255" mass="28109">MKLTATVDDRVLKSKLRRLSAANGKTIPQVTKQSARRVSVNLAYQTQPHGFSSRAHGRGKRKTAIDVRNVFLSPSKAFDAIARRSEDLASAFWLFLQNNQYAKARKIAMEEGIDLTRSLQKQRHSSARNSKGRVPKKNSQQTVVPDDAKRDKYLQKIQKRVGLAKAGWAACARLLGGTRGIPAWAKGKKGVSKVSGSVIESRGSRSVNYQLHNRVPYASDVLSSSSARAAFKREERVAANLLDRAIDANARKSGL</sequence>